<proteinExistence type="predicted"/>
<evidence type="ECO:0000313" key="2">
    <source>
        <dbReference type="WBParaSite" id="SSTP_0000031625.1"/>
    </source>
</evidence>
<name>A0A0K0DSV3_STRER</name>
<dbReference type="AlphaFoldDB" id="A0A0K0DSV3"/>
<organism evidence="2">
    <name type="scientific">Strongyloides stercoralis</name>
    <name type="common">Threadworm</name>
    <dbReference type="NCBI Taxonomy" id="6248"/>
    <lineage>
        <taxon>Eukaryota</taxon>
        <taxon>Metazoa</taxon>
        <taxon>Ecdysozoa</taxon>
        <taxon>Nematoda</taxon>
        <taxon>Chromadorea</taxon>
        <taxon>Rhabditida</taxon>
        <taxon>Tylenchina</taxon>
        <taxon>Panagrolaimomorpha</taxon>
        <taxon>Strongyloidoidea</taxon>
        <taxon>Strongyloididae</taxon>
        <taxon>Strongyloides</taxon>
    </lineage>
</organism>
<feature type="transmembrane region" description="Helical" evidence="1">
    <location>
        <begin position="23"/>
        <end position="40"/>
    </location>
</feature>
<evidence type="ECO:0000256" key="1">
    <source>
        <dbReference type="SAM" id="Phobius"/>
    </source>
</evidence>
<keyword evidence="1" id="KW-1133">Transmembrane helix</keyword>
<sequence>MEAVVGGIGGCCSTRAEPKTWNGSFFLLGGIHLVIMLITIESRHYYYCFGGCYSTGFESEALRLFWSNVGDVSLLQLNLKHGSSFVKDSFNNNANFDKKKPRYVFDLFCHATNRDIVMLFWKLLFN</sequence>
<reference evidence="2" key="1">
    <citation type="submission" date="2015-08" db="UniProtKB">
        <authorList>
            <consortium name="WormBaseParasite"/>
        </authorList>
    </citation>
    <scope>IDENTIFICATION</scope>
</reference>
<protein>
    <submittedName>
        <fullName evidence="2">Transmembrane protein</fullName>
    </submittedName>
</protein>
<accession>A0A0K0DSV3</accession>
<keyword evidence="1" id="KW-0812">Transmembrane</keyword>
<keyword evidence="1" id="KW-0472">Membrane</keyword>
<dbReference type="WBParaSite" id="SSTP_0000031625.1">
    <property type="protein sequence ID" value="SSTP_0000031625.1"/>
    <property type="gene ID" value="SSTP_0000031625"/>
</dbReference>